<organism evidence="1 2">
    <name type="scientific">Zingiber officinale</name>
    <name type="common">Ginger</name>
    <name type="synonym">Amomum zingiber</name>
    <dbReference type="NCBI Taxonomy" id="94328"/>
    <lineage>
        <taxon>Eukaryota</taxon>
        <taxon>Viridiplantae</taxon>
        <taxon>Streptophyta</taxon>
        <taxon>Embryophyta</taxon>
        <taxon>Tracheophyta</taxon>
        <taxon>Spermatophyta</taxon>
        <taxon>Magnoliopsida</taxon>
        <taxon>Liliopsida</taxon>
        <taxon>Zingiberales</taxon>
        <taxon>Zingiberaceae</taxon>
        <taxon>Zingiber</taxon>
    </lineage>
</organism>
<proteinExistence type="predicted"/>
<accession>A0A8J5F0H0</accession>
<keyword evidence="2" id="KW-1185">Reference proteome</keyword>
<evidence type="ECO:0000313" key="2">
    <source>
        <dbReference type="Proteomes" id="UP000734854"/>
    </source>
</evidence>
<gene>
    <name evidence="1" type="ORF">ZIOFF_062039</name>
</gene>
<evidence type="ECO:0000313" key="1">
    <source>
        <dbReference type="EMBL" id="KAG6478596.1"/>
    </source>
</evidence>
<reference evidence="1 2" key="1">
    <citation type="submission" date="2020-08" db="EMBL/GenBank/DDBJ databases">
        <title>Plant Genome Project.</title>
        <authorList>
            <person name="Zhang R.-G."/>
        </authorList>
    </citation>
    <scope>NUCLEOTIDE SEQUENCE [LARGE SCALE GENOMIC DNA]</scope>
    <source>
        <tissue evidence="1">Rhizome</tissue>
    </source>
</reference>
<dbReference type="EMBL" id="JACMSC010000017">
    <property type="protein sequence ID" value="KAG6478596.1"/>
    <property type="molecule type" value="Genomic_DNA"/>
</dbReference>
<name>A0A8J5F0H0_ZINOF</name>
<dbReference type="PANTHER" id="PTHR34569:SF2">
    <property type="entry name" value="EXPRESSED PROTEIN"/>
    <property type="match status" value="1"/>
</dbReference>
<dbReference type="PANTHER" id="PTHR34569">
    <property type="entry name" value="EXPRESSED PROTEIN"/>
    <property type="match status" value="1"/>
</dbReference>
<dbReference type="Proteomes" id="UP000734854">
    <property type="component" value="Unassembled WGS sequence"/>
</dbReference>
<protein>
    <submittedName>
        <fullName evidence="1">Uncharacterized protein</fullName>
    </submittedName>
</protein>
<sequence length="153" mass="16419">MSTAAADVKSPSLAPPASLLIRRRGKPVPAALDLTPLAVAPPHTAKVEGEYTSLRDVMGGPAPASGLPSPATTPGAEVRMKNRLVQQAAQAYLQPTPTAAAIHRRRGLLLNSDVSCSEHLSHCLRFFGGFWRSVWQSLFPLEPHSVVLIHIKY</sequence>
<dbReference type="AlphaFoldDB" id="A0A8J5F0H0"/>
<comment type="caution">
    <text evidence="1">The sequence shown here is derived from an EMBL/GenBank/DDBJ whole genome shotgun (WGS) entry which is preliminary data.</text>
</comment>